<comment type="caution">
    <text evidence="1">The sequence shown here is derived from an EMBL/GenBank/DDBJ whole genome shotgun (WGS) entry which is preliminary data.</text>
</comment>
<name>X1NDJ0_9ZZZZ</name>
<organism evidence="1">
    <name type="scientific">marine sediment metagenome</name>
    <dbReference type="NCBI Taxonomy" id="412755"/>
    <lineage>
        <taxon>unclassified sequences</taxon>
        <taxon>metagenomes</taxon>
        <taxon>ecological metagenomes</taxon>
    </lineage>
</organism>
<protein>
    <submittedName>
        <fullName evidence="1">Uncharacterized protein</fullName>
    </submittedName>
</protein>
<gene>
    <name evidence="1" type="ORF">S06H3_18738</name>
</gene>
<evidence type="ECO:0000313" key="1">
    <source>
        <dbReference type="EMBL" id="GAI16739.1"/>
    </source>
</evidence>
<sequence length="74" mass="8388">RYIIRRELDRASDNADWIIKHLWAVREQCLIGKRPDLLPLLDQIADGTIALQSTIQGFKAGLDGKIPIHSVKPE</sequence>
<dbReference type="EMBL" id="BARV01009513">
    <property type="protein sequence ID" value="GAI16739.1"/>
    <property type="molecule type" value="Genomic_DNA"/>
</dbReference>
<proteinExistence type="predicted"/>
<reference evidence="1" key="1">
    <citation type="journal article" date="2014" name="Front. Microbiol.">
        <title>High frequency of phylogenetically diverse reductive dehalogenase-homologous genes in deep subseafloor sedimentary metagenomes.</title>
        <authorList>
            <person name="Kawai M."/>
            <person name="Futagami T."/>
            <person name="Toyoda A."/>
            <person name="Takaki Y."/>
            <person name="Nishi S."/>
            <person name="Hori S."/>
            <person name="Arai W."/>
            <person name="Tsubouchi T."/>
            <person name="Morono Y."/>
            <person name="Uchiyama I."/>
            <person name="Ito T."/>
            <person name="Fujiyama A."/>
            <person name="Inagaki F."/>
            <person name="Takami H."/>
        </authorList>
    </citation>
    <scope>NUCLEOTIDE SEQUENCE</scope>
    <source>
        <strain evidence="1">Expedition CK06-06</strain>
    </source>
</reference>
<feature type="non-terminal residue" evidence="1">
    <location>
        <position position="1"/>
    </location>
</feature>
<dbReference type="AlphaFoldDB" id="X1NDJ0"/>
<accession>X1NDJ0</accession>